<feature type="region of interest" description="Disordered" evidence="1">
    <location>
        <begin position="1"/>
        <end position="24"/>
    </location>
</feature>
<reference evidence="2" key="2">
    <citation type="journal article" date="2015" name="Fish Shellfish Immunol.">
        <title>Early steps in the European eel (Anguilla anguilla)-Vibrio vulnificus interaction in the gills: Role of the RtxA13 toxin.</title>
        <authorList>
            <person name="Callol A."/>
            <person name="Pajuelo D."/>
            <person name="Ebbesson L."/>
            <person name="Teles M."/>
            <person name="MacKenzie S."/>
            <person name="Amaro C."/>
        </authorList>
    </citation>
    <scope>NUCLEOTIDE SEQUENCE</scope>
</reference>
<organism evidence="2">
    <name type="scientific">Anguilla anguilla</name>
    <name type="common">European freshwater eel</name>
    <name type="synonym">Muraena anguilla</name>
    <dbReference type="NCBI Taxonomy" id="7936"/>
    <lineage>
        <taxon>Eukaryota</taxon>
        <taxon>Metazoa</taxon>
        <taxon>Chordata</taxon>
        <taxon>Craniata</taxon>
        <taxon>Vertebrata</taxon>
        <taxon>Euteleostomi</taxon>
        <taxon>Actinopterygii</taxon>
        <taxon>Neopterygii</taxon>
        <taxon>Teleostei</taxon>
        <taxon>Anguilliformes</taxon>
        <taxon>Anguillidae</taxon>
        <taxon>Anguilla</taxon>
    </lineage>
</organism>
<protein>
    <submittedName>
        <fullName evidence="2">Uncharacterized protein</fullName>
    </submittedName>
</protein>
<reference evidence="2" key="1">
    <citation type="submission" date="2014-11" db="EMBL/GenBank/DDBJ databases">
        <authorList>
            <person name="Amaro Gonzalez C."/>
        </authorList>
    </citation>
    <scope>NUCLEOTIDE SEQUENCE</scope>
</reference>
<proteinExistence type="predicted"/>
<evidence type="ECO:0000313" key="2">
    <source>
        <dbReference type="EMBL" id="JAH48687.1"/>
    </source>
</evidence>
<dbReference type="AlphaFoldDB" id="A0A0E9T5G2"/>
<sequence length="56" mass="5983">MEADGFMSRRLMSAETPGGNGGVAGASAGAEIRWLGGRMWGVSEGDCWRRCHRGLQ</sequence>
<accession>A0A0E9T5G2</accession>
<dbReference type="EMBL" id="GBXM01059890">
    <property type="protein sequence ID" value="JAH48687.1"/>
    <property type="molecule type" value="Transcribed_RNA"/>
</dbReference>
<name>A0A0E9T5G2_ANGAN</name>
<evidence type="ECO:0000256" key="1">
    <source>
        <dbReference type="SAM" id="MobiDB-lite"/>
    </source>
</evidence>